<dbReference type="AlphaFoldDB" id="A0A376BMF9"/>
<dbReference type="Proteomes" id="UP000254209">
    <property type="component" value="Unassembled WGS sequence"/>
</dbReference>
<organism evidence="1 2">
    <name type="scientific">Alysiella crassa</name>
    <dbReference type="NCBI Taxonomy" id="153491"/>
    <lineage>
        <taxon>Bacteria</taxon>
        <taxon>Pseudomonadati</taxon>
        <taxon>Pseudomonadota</taxon>
        <taxon>Betaproteobacteria</taxon>
        <taxon>Neisseriales</taxon>
        <taxon>Neisseriaceae</taxon>
        <taxon>Alysiella</taxon>
    </lineage>
</organism>
<dbReference type="EMBL" id="UFSO01000002">
    <property type="protein sequence ID" value="SSY70957.1"/>
    <property type="molecule type" value="Genomic_DNA"/>
</dbReference>
<name>A0A376BMF9_9NEIS</name>
<reference evidence="1 2" key="1">
    <citation type="submission" date="2018-06" db="EMBL/GenBank/DDBJ databases">
        <authorList>
            <consortium name="Pathogen Informatics"/>
            <person name="Doyle S."/>
        </authorList>
    </citation>
    <scope>NUCLEOTIDE SEQUENCE [LARGE SCALE GENOMIC DNA]</scope>
    <source>
        <strain evidence="1 2">NCTC10283</strain>
    </source>
</reference>
<sequence>MPHILSKQYYDEFRTVTQLVRFDFIQVQDKFETTLLVKLNSLLLKYILTGSRITLFIEYENGRIKYSIRLYEDNTNLEYTVEIYSYIENENEIRALNNLNFDKNISVYLFNELSCNVAENKLFINGNFNYLNNLNVEIELNNNSNWECIPNFYVIDSGQSSEINLSSNEGMQQEIIAQWIIDYFSDSGRVFFSPRFKKGSEEKELTDIILISQETVCLIESKVISIFNKGTLPNRKKLKENALKNIDKAFKQLKGAVRNIQEQKFDFYTIDNKVINIPICNNFFGIVLISDLDLIISDNLSNDTQKIHNIYKQFQLEFPVFIMDLFELSKISHAANLIDGVNLLESFFKLLANRWNIMQKQDCYILKCLHNKIDDKITITVRAFDKK</sequence>
<accession>A0A376BMF9</accession>
<evidence type="ECO:0008006" key="3">
    <source>
        <dbReference type="Google" id="ProtNLM"/>
    </source>
</evidence>
<keyword evidence="2" id="KW-1185">Reference proteome</keyword>
<dbReference type="RefSeq" id="WP_034294115.1">
    <property type="nucleotide sequence ID" value="NZ_CP091519.2"/>
</dbReference>
<proteinExistence type="predicted"/>
<evidence type="ECO:0000313" key="1">
    <source>
        <dbReference type="EMBL" id="SSY70957.1"/>
    </source>
</evidence>
<protein>
    <recommendedName>
        <fullName evidence="3">NERD domain-containing protein</fullName>
    </recommendedName>
</protein>
<evidence type="ECO:0000313" key="2">
    <source>
        <dbReference type="Proteomes" id="UP000254209"/>
    </source>
</evidence>
<gene>
    <name evidence="1" type="ORF">NCTC10283_01080</name>
</gene>